<proteinExistence type="predicted"/>
<name>A0A6J5LU44_9CAUD</name>
<gene>
    <name evidence="1" type="ORF">UFOVP327_14</name>
</gene>
<sequence length="56" mass="6639">MGYYDYSQLPDEQRERLYQAWCKQNKRDPEADGTADDFLDSLDQRFADNNEDSNTV</sequence>
<organism evidence="1">
    <name type="scientific">uncultured Caudovirales phage</name>
    <dbReference type="NCBI Taxonomy" id="2100421"/>
    <lineage>
        <taxon>Viruses</taxon>
        <taxon>Duplodnaviria</taxon>
        <taxon>Heunggongvirae</taxon>
        <taxon>Uroviricota</taxon>
        <taxon>Caudoviricetes</taxon>
        <taxon>Peduoviridae</taxon>
        <taxon>Maltschvirus</taxon>
        <taxon>Maltschvirus maltsch</taxon>
    </lineage>
</organism>
<evidence type="ECO:0000313" key="1">
    <source>
        <dbReference type="EMBL" id="CAB4137292.1"/>
    </source>
</evidence>
<protein>
    <submittedName>
        <fullName evidence="1">Uncharacterized protein</fullName>
    </submittedName>
</protein>
<reference evidence="1" key="1">
    <citation type="submission" date="2020-04" db="EMBL/GenBank/DDBJ databases">
        <authorList>
            <person name="Chiriac C."/>
            <person name="Salcher M."/>
            <person name="Ghai R."/>
            <person name="Kavagutti S V."/>
        </authorList>
    </citation>
    <scope>NUCLEOTIDE SEQUENCE</scope>
</reference>
<dbReference type="EMBL" id="LR796331">
    <property type="protein sequence ID" value="CAB4137292.1"/>
    <property type="molecule type" value="Genomic_DNA"/>
</dbReference>
<accession>A0A6J5LU44</accession>